<evidence type="ECO:0000313" key="2">
    <source>
        <dbReference type="EMBL" id="CAD8129683.1"/>
    </source>
</evidence>
<keyword evidence="3" id="KW-1185">Reference proteome</keyword>
<name>A0A8S1RQS7_9CILI</name>
<evidence type="ECO:0000313" key="3">
    <source>
        <dbReference type="Proteomes" id="UP000692954"/>
    </source>
</evidence>
<gene>
    <name evidence="2" type="ORF">PSON_ATCC_30995.1.T2370016</name>
</gene>
<keyword evidence="1" id="KW-1133">Transmembrane helix</keyword>
<evidence type="ECO:0000256" key="1">
    <source>
        <dbReference type="SAM" id="Phobius"/>
    </source>
</evidence>
<feature type="transmembrane region" description="Helical" evidence="1">
    <location>
        <begin position="7"/>
        <end position="29"/>
    </location>
</feature>
<reference evidence="2" key="1">
    <citation type="submission" date="2021-01" db="EMBL/GenBank/DDBJ databases">
        <authorList>
            <consortium name="Genoscope - CEA"/>
            <person name="William W."/>
        </authorList>
    </citation>
    <scope>NUCLEOTIDE SEQUENCE</scope>
</reference>
<keyword evidence="1" id="KW-0472">Membrane</keyword>
<keyword evidence="1" id="KW-0812">Transmembrane</keyword>
<accession>A0A8S1RQS7</accession>
<organism evidence="2 3">
    <name type="scientific">Paramecium sonneborni</name>
    <dbReference type="NCBI Taxonomy" id="65129"/>
    <lineage>
        <taxon>Eukaryota</taxon>
        <taxon>Sar</taxon>
        <taxon>Alveolata</taxon>
        <taxon>Ciliophora</taxon>
        <taxon>Intramacronucleata</taxon>
        <taxon>Oligohymenophorea</taxon>
        <taxon>Peniculida</taxon>
        <taxon>Parameciidae</taxon>
        <taxon>Paramecium</taxon>
    </lineage>
</organism>
<dbReference type="AlphaFoldDB" id="A0A8S1RQS7"/>
<dbReference type="EMBL" id="CAJJDN010000237">
    <property type="protein sequence ID" value="CAD8129683.1"/>
    <property type="molecule type" value="Genomic_DNA"/>
</dbReference>
<protein>
    <submittedName>
        <fullName evidence="2">Uncharacterized protein</fullName>
    </submittedName>
</protein>
<dbReference type="Proteomes" id="UP000692954">
    <property type="component" value="Unassembled WGS sequence"/>
</dbReference>
<comment type="caution">
    <text evidence="2">The sequence shown here is derived from an EMBL/GenBank/DDBJ whole genome shotgun (WGS) entry which is preliminary data.</text>
</comment>
<sequence length="80" mass="9969">MKLSEYILYLPFEILQFQFCGLNIFWNFLDGLNQFLIYNSLMYYSLQFKQLFYYIWICSILFHQKLIAFRDIYLLICKYS</sequence>
<proteinExistence type="predicted"/>